<evidence type="ECO:0000313" key="2">
    <source>
        <dbReference type="EMBL" id="MCC9629949.1"/>
    </source>
</evidence>
<reference evidence="2" key="1">
    <citation type="submission" date="2021-11" db="EMBL/GenBank/DDBJ databases">
        <title>Genome sequence.</title>
        <authorList>
            <person name="Sun Q."/>
        </authorList>
    </citation>
    <scope>NUCLEOTIDE SEQUENCE</scope>
    <source>
        <strain evidence="2">JC732</strain>
    </source>
</reference>
<keyword evidence="1" id="KW-0472">Membrane</keyword>
<gene>
    <name evidence="2" type="ORF">LOC68_16275</name>
</gene>
<keyword evidence="1" id="KW-1133">Transmembrane helix</keyword>
<proteinExistence type="predicted"/>
<dbReference type="Proteomes" id="UP001139103">
    <property type="component" value="Unassembled WGS sequence"/>
</dbReference>
<comment type="caution">
    <text evidence="2">The sequence shown here is derived from an EMBL/GenBank/DDBJ whole genome shotgun (WGS) entry which is preliminary data.</text>
</comment>
<evidence type="ECO:0000256" key="1">
    <source>
        <dbReference type="SAM" id="Phobius"/>
    </source>
</evidence>
<dbReference type="RefSeq" id="WP_230220667.1">
    <property type="nucleotide sequence ID" value="NZ_JAJKFT010000010.1"/>
</dbReference>
<feature type="transmembrane region" description="Helical" evidence="1">
    <location>
        <begin position="21"/>
        <end position="42"/>
    </location>
</feature>
<sequence>MTPEESEQNPPPRRRRNWRSFGLKTLFVLVTIAAIVAAYPHFYRRYQIHKLKSFVDQDVRQLEEDKRNELRRVVNILIDRPIYGWYDRSQYWRVWRIPTPDGFRFVLLRVFPRENQNTNTVKICILNDNCRMVNESEFDTGNSITLRNATLDYDQFPEQPIIQFHMMHFSDGQAVATEYYSILDGQVALLRLEDRDGELISYPVANVGPPAIEKSEAEWKESLSSPHLPEVLSTLAWLGESYSHSGAANDENTPLPSRVKTDPATQAAIAKLAKHEHPWIAEAALYLVHENELEDKPLTSSQPIEK</sequence>
<protein>
    <submittedName>
        <fullName evidence="2">Uncharacterized protein</fullName>
    </submittedName>
</protein>
<name>A0A9X1MNK0_9BACT</name>
<dbReference type="AlphaFoldDB" id="A0A9X1MNK0"/>
<keyword evidence="1" id="KW-0812">Transmembrane</keyword>
<dbReference type="EMBL" id="JAJKFT010000010">
    <property type="protein sequence ID" value="MCC9629949.1"/>
    <property type="molecule type" value="Genomic_DNA"/>
</dbReference>
<accession>A0A9X1MNK0</accession>
<keyword evidence="3" id="KW-1185">Reference proteome</keyword>
<evidence type="ECO:0000313" key="3">
    <source>
        <dbReference type="Proteomes" id="UP001139103"/>
    </source>
</evidence>
<organism evidence="2 3">
    <name type="scientific">Blastopirellula sediminis</name>
    <dbReference type="NCBI Taxonomy" id="2894196"/>
    <lineage>
        <taxon>Bacteria</taxon>
        <taxon>Pseudomonadati</taxon>
        <taxon>Planctomycetota</taxon>
        <taxon>Planctomycetia</taxon>
        <taxon>Pirellulales</taxon>
        <taxon>Pirellulaceae</taxon>
        <taxon>Blastopirellula</taxon>
    </lineage>
</organism>